<evidence type="ECO:0000313" key="2">
    <source>
        <dbReference type="Proteomes" id="UP001190700"/>
    </source>
</evidence>
<comment type="caution">
    <text evidence="1">The sequence shown here is derived from an EMBL/GenBank/DDBJ whole genome shotgun (WGS) entry which is preliminary data.</text>
</comment>
<keyword evidence="2" id="KW-1185">Reference proteome</keyword>
<evidence type="ECO:0000313" key="1">
    <source>
        <dbReference type="EMBL" id="KAK3269633.1"/>
    </source>
</evidence>
<reference evidence="1 2" key="1">
    <citation type="journal article" date="2015" name="Genome Biol. Evol.">
        <title>Comparative Genomics of a Bacterivorous Green Alga Reveals Evolutionary Causalities and Consequences of Phago-Mixotrophic Mode of Nutrition.</title>
        <authorList>
            <person name="Burns J.A."/>
            <person name="Paasch A."/>
            <person name="Narechania A."/>
            <person name="Kim E."/>
        </authorList>
    </citation>
    <scope>NUCLEOTIDE SEQUENCE [LARGE SCALE GENOMIC DNA]</scope>
    <source>
        <strain evidence="1 2">PLY_AMNH</strain>
    </source>
</reference>
<proteinExistence type="predicted"/>
<accession>A0AAE0G1K3</accession>
<dbReference type="Proteomes" id="UP001190700">
    <property type="component" value="Unassembled WGS sequence"/>
</dbReference>
<name>A0AAE0G1K3_9CHLO</name>
<gene>
    <name evidence="1" type="ORF">CYMTET_21923</name>
</gene>
<organism evidence="1 2">
    <name type="scientific">Cymbomonas tetramitiformis</name>
    <dbReference type="NCBI Taxonomy" id="36881"/>
    <lineage>
        <taxon>Eukaryota</taxon>
        <taxon>Viridiplantae</taxon>
        <taxon>Chlorophyta</taxon>
        <taxon>Pyramimonadophyceae</taxon>
        <taxon>Pyramimonadales</taxon>
        <taxon>Pyramimonadaceae</taxon>
        <taxon>Cymbomonas</taxon>
    </lineage>
</organism>
<protein>
    <submittedName>
        <fullName evidence="1">Uncharacterized protein</fullName>
    </submittedName>
</protein>
<dbReference type="AlphaFoldDB" id="A0AAE0G1K3"/>
<sequence>MRFQTSARARGHARALVLVPALEPGAWISRLEEASAMAERERERLELRWRWRAIVCYRRGYRRVACIFPPSANPWRWRWCWRWSWRRNHSRGLKARHVFGRLPYDHPTLLKVPNHRKWDDRTHNLYKGHPSVKLVERAVSMPLDSSASSEPK</sequence>
<dbReference type="EMBL" id="LGRX02010823">
    <property type="protein sequence ID" value="KAK3269633.1"/>
    <property type="molecule type" value="Genomic_DNA"/>
</dbReference>
<feature type="non-terminal residue" evidence="1">
    <location>
        <position position="152"/>
    </location>
</feature>